<dbReference type="AlphaFoldDB" id="A0A8S0YTC2"/>
<reference evidence="3 4" key="1">
    <citation type="submission" date="2020-04" db="EMBL/GenBank/DDBJ databases">
        <authorList>
            <person name="Wallbank WR R."/>
            <person name="Pardo Diaz C."/>
            <person name="Kozak K."/>
            <person name="Martin S."/>
            <person name="Jiggins C."/>
            <person name="Moest M."/>
            <person name="Warren A I."/>
            <person name="Byers J.R.P. K."/>
            <person name="Montejo-Kovacevich G."/>
            <person name="Yen C E."/>
        </authorList>
    </citation>
    <scope>NUCLEOTIDE SEQUENCE [LARGE SCALE GENOMIC DNA]</scope>
</reference>
<evidence type="ECO:0000313" key="3">
    <source>
        <dbReference type="Proteomes" id="UP000494106"/>
    </source>
</evidence>
<evidence type="ECO:0000313" key="1">
    <source>
        <dbReference type="EMBL" id="CAB3222982.1"/>
    </source>
</evidence>
<evidence type="ECO:0000313" key="4">
    <source>
        <dbReference type="Proteomes" id="UP000494256"/>
    </source>
</evidence>
<evidence type="ECO:0000313" key="2">
    <source>
        <dbReference type="EMBL" id="CAB3257673.1"/>
    </source>
</evidence>
<accession>A0A8S0YTC2</accession>
<dbReference type="EMBL" id="CADEBC010000123">
    <property type="protein sequence ID" value="CAB3222982.1"/>
    <property type="molecule type" value="Genomic_DNA"/>
</dbReference>
<dbReference type="OrthoDB" id="7185975at2759"/>
<comment type="caution">
    <text evidence="1">The sequence shown here is derived from an EMBL/GenBank/DDBJ whole genome shotgun (WGS) entry which is preliminary data.</text>
</comment>
<dbReference type="Proteomes" id="UP000494106">
    <property type="component" value="Unassembled WGS sequence"/>
</dbReference>
<sequence length="181" mass="20935">MRDSNLSLRSAPLFFCLAERPSSTMPCRSGAARRRRKKLMKLRSYKRMLEAYTASTSSGEPLDISNLQEDSEGHDSEAERERAYAFLERVSQGVADGKYDFELFFCGVLSKMVLFVLKQGASVNWDLISTLLIRNASKRNLYPFPAPKDPVVQRLERSIVLMFYTILSNPKRRHIYHWYLN</sequence>
<organism evidence="1 3">
    <name type="scientific">Arctia plantaginis</name>
    <name type="common">Wood tiger moth</name>
    <name type="synonym">Phalaena plantaginis</name>
    <dbReference type="NCBI Taxonomy" id="874455"/>
    <lineage>
        <taxon>Eukaryota</taxon>
        <taxon>Metazoa</taxon>
        <taxon>Ecdysozoa</taxon>
        <taxon>Arthropoda</taxon>
        <taxon>Hexapoda</taxon>
        <taxon>Insecta</taxon>
        <taxon>Pterygota</taxon>
        <taxon>Neoptera</taxon>
        <taxon>Endopterygota</taxon>
        <taxon>Lepidoptera</taxon>
        <taxon>Glossata</taxon>
        <taxon>Ditrysia</taxon>
        <taxon>Noctuoidea</taxon>
        <taxon>Erebidae</taxon>
        <taxon>Arctiinae</taxon>
        <taxon>Arctia</taxon>
    </lineage>
</organism>
<dbReference type="Proteomes" id="UP000494256">
    <property type="component" value="Unassembled WGS sequence"/>
</dbReference>
<proteinExistence type="predicted"/>
<dbReference type="EMBL" id="CADEBD010000553">
    <property type="protein sequence ID" value="CAB3257673.1"/>
    <property type="molecule type" value="Genomic_DNA"/>
</dbReference>
<protein>
    <submittedName>
        <fullName evidence="1">Uncharacterized protein</fullName>
    </submittedName>
</protein>
<name>A0A8S0YTC2_ARCPL</name>
<keyword evidence="3" id="KW-1185">Reference proteome</keyword>
<gene>
    <name evidence="1" type="ORF">APLA_LOCUS1404</name>
    <name evidence="2" type="ORF">APLA_LOCUS15989</name>
</gene>